<evidence type="ECO:0000313" key="2">
    <source>
        <dbReference type="Proteomes" id="UP001164459"/>
    </source>
</evidence>
<dbReference type="Proteomes" id="UP001164459">
    <property type="component" value="Chromosome"/>
</dbReference>
<dbReference type="EMBL" id="CP114040">
    <property type="protein sequence ID" value="WAS95805.1"/>
    <property type="molecule type" value="Genomic_DNA"/>
</dbReference>
<name>A0ABY7H953_9BACT</name>
<organism evidence="1 2">
    <name type="scientific">Nannocystis punicea</name>
    <dbReference type="NCBI Taxonomy" id="2995304"/>
    <lineage>
        <taxon>Bacteria</taxon>
        <taxon>Pseudomonadati</taxon>
        <taxon>Myxococcota</taxon>
        <taxon>Polyangia</taxon>
        <taxon>Nannocystales</taxon>
        <taxon>Nannocystaceae</taxon>
        <taxon>Nannocystis</taxon>
    </lineage>
</organism>
<protein>
    <submittedName>
        <fullName evidence="1">Uncharacterized protein</fullName>
    </submittedName>
</protein>
<reference evidence="1" key="1">
    <citation type="submission" date="2022-11" db="EMBL/GenBank/DDBJ databases">
        <title>Minimal conservation of predation-associated metabolite biosynthetic gene clusters underscores biosynthetic potential of Myxococcota including descriptions for ten novel species: Archangium lansinium sp. nov., Myxococcus landrumus sp. nov., Nannocystis bai.</title>
        <authorList>
            <person name="Ahearne A."/>
            <person name="Stevens C."/>
            <person name="Dowd S."/>
        </authorList>
    </citation>
    <scope>NUCLEOTIDE SEQUENCE</scope>
    <source>
        <strain evidence="1">Fl3</strain>
    </source>
</reference>
<gene>
    <name evidence="1" type="ORF">O0S08_06545</name>
</gene>
<sequence>MTWRILELAFARGCSYEWTEASPVGDRAARQLLEETGSCASRFSSSPVE</sequence>
<proteinExistence type="predicted"/>
<dbReference type="RefSeq" id="WP_269038148.1">
    <property type="nucleotide sequence ID" value="NZ_CP114040.1"/>
</dbReference>
<evidence type="ECO:0000313" key="1">
    <source>
        <dbReference type="EMBL" id="WAS95805.1"/>
    </source>
</evidence>
<keyword evidence="2" id="KW-1185">Reference proteome</keyword>
<accession>A0ABY7H953</accession>